<dbReference type="InterPro" id="IPR011608">
    <property type="entry name" value="PRD"/>
</dbReference>
<dbReference type="Gene3D" id="2.30.24.10">
    <property type="entry name" value="CAT RNA-binding domain"/>
    <property type="match status" value="1"/>
</dbReference>
<sequence>MRINKVLNNNVVVVKEEQEEIIVMGPGIAFGKGKNDIINPEKIEKVFVMKDEREYEKFAQIIDLLPEAHIVIAEEIITYAEKALKTKLNEHIHVALTDHLSFAIERFNQGFELKNKLLNEIRVLYAAEYEIGLWAIDHIAKKLKVRLPEDEAGHIALHLHTAKMNTTTMTEAMNTTVLLNELIEKIEETLKVKVDEDSISYQRLLTHLNFALKRVSEGEAFHDVDEDMHQLVKEKHQRSYETAVELSEYLSQHYDFSLPQSELVYLTLHIQRIQRKNEDEVSE</sequence>
<evidence type="ECO:0000256" key="1">
    <source>
        <dbReference type="ARBA" id="ARBA00022737"/>
    </source>
</evidence>
<dbReference type="Pfam" id="PF03123">
    <property type="entry name" value="CAT_RBD"/>
    <property type="match status" value="1"/>
</dbReference>
<comment type="similarity">
    <text evidence="6">Belongs to the transcriptional antiterminator BglG family.</text>
</comment>
<evidence type="ECO:0000259" key="7">
    <source>
        <dbReference type="PROSITE" id="PS51372"/>
    </source>
</evidence>
<evidence type="ECO:0000256" key="2">
    <source>
        <dbReference type="ARBA" id="ARBA00022884"/>
    </source>
</evidence>
<dbReference type="InterPro" id="IPR004341">
    <property type="entry name" value="CAT_RNA-bd_dom"/>
</dbReference>
<dbReference type="GO" id="GO:0045893">
    <property type="term" value="P:positive regulation of DNA-templated transcription"/>
    <property type="evidence" value="ECO:0007669"/>
    <property type="project" value="InterPro"/>
</dbReference>
<evidence type="ECO:0000313" key="8">
    <source>
        <dbReference type="EMBL" id="TWI57959.1"/>
    </source>
</evidence>
<protein>
    <submittedName>
        <fullName evidence="8">BglG family transcriptional antiterminator</fullName>
    </submittedName>
</protein>
<feature type="domain" description="PRD" evidence="7">
    <location>
        <begin position="64"/>
        <end position="169"/>
    </location>
</feature>
<keyword evidence="3" id="KW-0805">Transcription regulation</keyword>
<organism evidence="8 9">
    <name type="scientific">Halalkalibacter nanhaiisediminis</name>
    <dbReference type="NCBI Taxonomy" id="688079"/>
    <lineage>
        <taxon>Bacteria</taxon>
        <taxon>Bacillati</taxon>
        <taxon>Bacillota</taxon>
        <taxon>Bacilli</taxon>
        <taxon>Bacillales</taxon>
        <taxon>Bacillaceae</taxon>
        <taxon>Halalkalibacter</taxon>
    </lineage>
</organism>
<keyword evidence="2" id="KW-0694">RNA-binding</keyword>
<dbReference type="PANTHER" id="PTHR30185">
    <property type="entry name" value="CRYPTIC BETA-GLUCOSIDE BGL OPERON ANTITERMINATOR"/>
    <property type="match status" value="1"/>
</dbReference>
<dbReference type="AlphaFoldDB" id="A0A562QMJ4"/>
<dbReference type="InterPro" id="IPR001550">
    <property type="entry name" value="Transcrpt_antitermin_CS"/>
</dbReference>
<keyword evidence="4" id="KW-0010">Activator</keyword>
<comment type="caution">
    <text evidence="8">The sequence shown here is derived from an EMBL/GenBank/DDBJ whole genome shotgun (WGS) entry which is preliminary data.</text>
</comment>
<dbReference type="InterPro" id="IPR050661">
    <property type="entry name" value="BglG_antiterminators"/>
</dbReference>
<evidence type="ECO:0000256" key="5">
    <source>
        <dbReference type="ARBA" id="ARBA00023163"/>
    </source>
</evidence>
<dbReference type="GO" id="GO:0003723">
    <property type="term" value="F:RNA binding"/>
    <property type="evidence" value="ECO:0007669"/>
    <property type="project" value="UniProtKB-KW"/>
</dbReference>
<gene>
    <name evidence="8" type="ORF">IQ10_01290</name>
</gene>
<dbReference type="Gene3D" id="1.10.1790.10">
    <property type="entry name" value="PRD domain"/>
    <property type="match status" value="2"/>
</dbReference>
<dbReference type="Pfam" id="PF00874">
    <property type="entry name" value="PRD"/>
    <property type="match status" value="2"/>
</dbReference>
<reference evidence="8 9" key="1">
    <citation type="journal article" date="2015" name="Stand. Genomic Sci.">
        <title>Genomic Encyclopedia of Bacterial and Archaeal Type Strains, Phase III: the genomes of soil and plant-associated and newly described type strains.</title>
        <authorList>
            <person name="Whitman W.B."/>
            <person name="Woyke T."/>
            <person name="Klenk H.P."/>
            <person name="Zhou Y."/>
            <person name="Lilburn T.G."/>
            <person name="Beck B.J."/>
            <person name="De Vos P."/>
            <person name="Vandamme P."/>
            <person name="Eisen J.A."/>
            <person name="Garrity G."/>
            <person name="Hugenholtz P."/>
            <person name="Kyrpides N.C."/>
        </authorList>
    </citation>
    <scope>NUCLEOTIDE SEQUENCE [LARGE SCALE GENOMIC DNA]</scope>
    <source>
        <strain evidence="8 9">CGMCC 1.10116</strain>
    </source>
</reference>
<feature type="domain" description="PRD" evidence="7">
    <location>
        <begin position="170"/>
        <end position="280"/>
    </location>
</feature>
<dbReference type="InterPro" id="IPR036634">
    <property type="entry name" value="PRD_sf"/>
</dbReference>
<dbReference type="SUPFAM" id="SSF50151">
    <property type="entry name" value="SacY-like RNA-binding domain"/>
    <property type="match status" value="1"/>
</dbReference>
<evidence type="ECO:0000256" key="4">
    <source>
        <dbReference type="ARBA" id="ARBA00023159"/>
    </source>
</evidence>
<keyword evidence="5" id="KW-0804">Transcription</keyword>
<evidence type="ECO:0000313" key="9">
    <source>
        <dbReference type="Proteomes" id="UP000315711"/>
    </source>
</evidence>
<dbReference type="RefSeq" id="WP_144449638.1">
    <property type="nucleotide sequence ID" value="NZ_VLKZ01000003.1"/>
</dbReference>
<keyword evidence="1" id="KW-0677">Repeat</keyword>
<name>A0A562QMJ4_9BACI</name>
<dbReference type="PANTHER" id="PTHR30185:SF15">
    <property type="entry name" value="CRYPTIC BETA-GLUCOSIDE BGL OPERON ANTITERMINATOR"/>
    <property type="match status" value="1"/>
</dbReference>
<keyword evidence="9" id="KW-1185">Reference proteome</keyword>
<dbReference type="OrthoDB" id="9813552at2"/>
<dbReference type="Proteomes" id="UP000315711">
    <property type="component" value="Unassembled WGS sequence"/>
</dbReference>
<evidence type="ECO:0000256" key="6">
    <source>
        <dbReference type="ARBA" id="ARBA00038510"/>
    </source>
</evidence>
<dbReference type="SMART" id="SM01061">
    <property type="entry name" value="CAT_RBD"/>
    <property type="match status" value="1"/>
</dbReference>
<proteinExistence type="inferred from homology"/>
<accession>A0A562QMJ4</accession>
<dbReference type="PROSITE" id="PS00654">
    <property type="entry name" value="PRD_1"/>
    <property type="match status" value="1"/>
</dbReference>
<evidence type="ECO:0000256" key="3">
    <source>
        <dbReference type="ARBA" id="ARBA00023015"/>
    </source>
</evidence>
<dbReference type="InterPro" id="IPR036650">
    <property type="entry name" value="CAT_RNA-bd_dom_sf"/>
</dbReference>
<dbReference type="SUPFAM" id="SSF63520">
    <property type="entry name" value="PTS-regulatory domain, PRD"/>
    <property type="match status" value="2"/>
</dbReference>
<dbReference type="PROSITE" id="PS51372">
    <property type="entry name" value="PRD_2"/>
    <property type="match status" value="2"/>
</dbReference>
<dbReference type="EMBL" id="VLKZ01000003">
    <property type="protein sequence ID" value="TWI57959.1"/>
    <property type="molecule type" value="Genomic_DNA"/>
</dbReference>